<dbReference type="EMBL" id="CP062789">
    <property type="protein sequence ID" value="QOK21863.1"/>
    <property type="molecule type" value="Genomic_DNA"/>
</dbReference>
<protein>
    <submittedName>
        <fullName evidence="1">OsmC family protein</fullName>
    </submittedName>
</protein>
<dbReference type="AlphaFoldDB" id="A0A7L9IYI1"/>
<dbReference type="SUPFAM" id="SSF82784">
    <property type="entry name" value="OsmC-like"/>
    <property type="match status" value="1"/>
</dbReference>
<organism evidence="1 2">
    <name type="scientific">Janibacter indicus</name>
    <dbReference type="NCBI Taxonomy" id="857417"/>
    <lineage>
        <taxon>Bacteria</taxon>
        <taxon>Bacillati</taxon>
        <taxon>Actinomycetota</taxon>
        <taxon>Actinomycetes</taxon>
        <taxon>Micrococcales</taxon>
        <taxon>Intrasporangiaceae</taxon>
        <taxon>Janibacter</taxon>
    </lineage>
</organism>
<accession>A0A7L9IYI1</accession>
<dbReference type="InterPro" id="IPR036102">
    <property type="entry name" value="OsmC/Ohrsf"/>
</dbReference>
<dbReference type="PANTHER" id="PTHR42830">
    <property type="entry name" value="OSMOTICALLY INDUCIBLE FAMILY PROTEIN"/>
    <property type="match status" value="1"/>
</dbReference>
<dbReference type="RefSeq" id="WP_192910563.1">
    <property type="nucleotide sequence ID" value="NZ_CP062789.1"/>
</dbReference>
<dbReference type="InterPro" id="IPR015946">
    <property type="entry name" value="KH_dom-like_a/b"/>
</dbReference>
<dbReference type="Pfam" id="PF02566">
    <property type="entry name" value="OsmC"/>
    <property type="match status" value="1"/>
</dbReference>
<evidence type="ECO:0000313" key="2">
    <source>
        <dbReference type="Proteomes" id="UP000593998"/>
    </source>
</evidence>
<gene>
    <name evidence="1" type="ORF">IGS73_12110</name>
</gene>
<dbReference type="InterPro" id="IPR052707">
    <property type="entry name" value="OsmC_Ohr_Peroxiredoxin"/>
</dbReference>
<sequence>MTTDNDSRSGRCPVSDHSFTTTLAWSGSTGVGYDDYSREHELTMASTATQASSDVAFRGDASLPNPEQLLVAAASSCQMLSFLAVAARARLDVVDYRDEAVGEMPEGERPMWVTRILLRPRITLGSPAPRAKVERLVEVAHRECFIAHSLRSEIVLEPTFVGVTD</sequence>
<name>A0A7L9IYI1_9MICO</name>
<dbReference type="Proteomes" id="UP000593998">
    <property type="component" value="Chromosome"/>
</dbReference>
<dbReference type="InterPro" id="IPR003718">
    <property type="entry name" value="OsmC/Ohr_fam"/>
</dbReference>
<evidence type="ECO:0000313" key="1">
    <source>
        <dbReference type="EMBL" id="QOK21863.1"/>
    </source>
</evidence>
<reference evidence="1 2" key="1">
    <citation type="submission" date="2020-10" db="EMBL/GenBank/DDBJ databases">
        <title>Janibacter indicus TT2 genome sequence.</title>
        <authorList>
            <person name="Lee K."/>
            <person name="Ganzorig M."/>
        </authorList>
    </citation>
    <scope>NUCLEOTIDE SEQUENCE [LARGE SCALE GENOMIC DNA]</scope>
    <source>
        <strain evidence="1 2">TT2</strain>
    </source>
</reference>
<dbReference type="Gene3D" id="3.30.300.20">
    <property type="match status" value="1"/>
</dbReference>
<proteinExistence type="predicted"/>
<dbReference type="PANTHER" id="PTHR42830:SF2">
    <property type="entry name" value="OSMC_OHR FAMILY PROTEIN"/>
    <property type="match status" value="1"/>
</dbReference>